<dbReference type="GO" id="GO:0110154">
    <property type="term" value="P:RNA decapping"/>
    <property type="evidence" value="ECO:0007669"/>
    <property type="project" value="TreeGrafter"/>
</dbReference>
<reference evidence="2 3" key="1">
    <citation type="submission" date="2019-09" db="EMBL/GenBank/DDBJ databases">
        <authorList>
            <person name="Kritzky A."/>
            <person name="Schelkanova E.Y."/>
            <person name="Alkhova Z.V."/>
            <person name="Smirnova N.I."/>
        </authorList>
    </citation>
    <scope>NUCLEOTIDE SEQUENCE [LARGE SCALE GENOMIC DNA]</scope>
    <source>
        <strain evidence="2 3">M1526</strain>
    </source>
</reference>
<dbReference type="Gene3D" id="3.60.21.10">
    <property type="match status" value="1"/>
</dbReference>
<comment type="caution">
    <text evidence="2">The sequence shown here is derived from an EMBL/GenBank/DDBJ whole genome shotgun (WGS) entry which is preliminary data.</text>
</comment>
<dbReference type="PANTHER" id="PTHR42850">
    <property type="entry name" value="METALLOPHOSPHOESTERASE"/>
    <property type="match status" value="1"/>
</dbReference>
<sequence>MNEFVKQLDLSSAENIYIPGDIHGEFNFLQLALNELGFSNKDHLLLVGDNIDRGSQNLEMITYLLSIENGHSVEGNHERMAINAFVNNDRASYHAWYQSGGDWIDKYPDCMTKYLFSKLNGQLPYCIEFEFLGKKIAVSHASIPDYDYLELNKQGATKRNIDLLTSHHEEFVEYGVLKNEHHNVPVKGLDLAIHGHTGVSKPVMVHNRIYLDTGLSKDAGIGEGSKNFLSILCFNKTKGISLVHFKRNLFMKGIEWLEDVDNKKTYEQLQNLGFKVDPK</sequence>
<dbReference type="GO" id="GO:0008803">
    <property type="term" value="F:bis(5'-nucleosyl)-tetraphosphatase (symmetrical) activity"/>
    <property type="evidence" value="ECO:0007669"/>
    <property type="project" value="TreeGrafter"/>
</dbReference>
<evidence type="ECO:0000313" key="2">
    <source>
        <dbReference type="EMBL" id="KAA1253626.1"/>
    </source>
</evidence>
<proteinExistence type="predicted"/>
<dbReference type="SUPFAM" id="SSF56300">
    <property type="entry name" value="Metallo-dependent phosphatases"/>
    <property type="match status" value="1"/>
</dbReference>
<dbReference type="GO" id="GO:0005737">
    <property type="term" value="C:cytoplasm"/>
    <property type="evidence" value="ECO:0007669"/>
    <property type="project" value="TreeGrafter"/>
</dbReference>
<dbReference type="InterPro" id="IPR050126">
    <property type="entry name" value="Ap4A_hydrolase"/>
</dbReference>
<gene>
    <name evidence="2" type="ORF">F0M16_16245</name>
</gene>
<protein>
    <recommendedName>
        <fullName evidence="1">Calcineurin-like phosphoesterase domain-containing protein</fullName>
    </recommendedName>
</protein>
<dbReference type="InterPro" id="IPR004843">
    <property type="entry name" value="Calcineurin-like_PHP"/>
</dbReference>
<dbReference type="AlphaFoldDB" id="A0A5Q6PFN7"/>
<feature type="domain" description="Calcineurin-like phosphoesterase" evidence="1">
    <location>
        <begin position="16"/>
        <end position="197"/>
    </location>
</feature>
<dbReference type="PANTHER" id="PTHR42850:SF8">
    <property type="entry name" value="SERINE_THREONINE-PROTEIN PHOSPHATASE 2"/>
    <property type="match status" value="1"/>
</dbReference>
<evidence type="ECO:0000259" key="1">
    <source>
        <dbReference type="Pfam" id="PF00149"/>
    </source>
</evidence>
<name>A0A5Q6PFN7_VIBCL</name>
<organism evidence="2 3">
    <name type="scientific">Vibrio cholerae</name>
    <dbReference type="NCBI Taxonomy" id="666"/>
    <lineage>
        <taxon>Bacteria</taxon>
        <taxon>Pseudomonadati</taxon>
        <taxon>Pseudomonadota</taxon>
        <taxon>Gammaproteobacteria</taxon>
        <taxon>Vibrionales</taxon>
        <taxon>Vibrionaceae</taxon>
        <taxon>Vibrio</taxon>
    </lineage>
</organism>
<dbReference type="EMBL" id="VUAA01000019">
    <property type="protein sequence ID" value="KAA1253626.1"/>
    <property type="molecule type" value="Genomic_DNA"/>
</dbReference>
<dbReference type="Proteomes" id="UP000323225">
    <property type="component" value="Unassembled WGS sequence"/>
</dbReference>
<dbReference type="Pfam" id="PF00149">
    <property type="entry name" value="Metallophos"/>
    <property type="match status" value="1"/>
</dbReference>
<evidence type="ECO:0000313" key="3">
    <source>
        <dbReference type="Proteomes" id="UP000323225"/>
    </source>
</evidence>
<dbReference type="GO" id="GO:0016791">
    <property type="term" value="F:phosphatase activity"/>
    <property type="evidence" value="ECO:0007669"/>
    <property type="project" value="TreeGrafter"/>
</dbReference>
<dbReference type="InterPro" id="IPR029052">
    <property type="entry name" value="Metallo-depent_PP-like"/>
</dbReference>
<accession>A0A5Q6PFN7</accession>
<dbReference type="InterPro" id="IPR006186">
    <property type="entry name" value="Ser/Thr-sp_prot-phosphatase"/>
</dbReference>
<dbReference type="PRINTS" id="PR00114">
    <property type="entry name" value="STPHPHTASE"/>
</dbReference>